<name>A0A109IK34_9ACTN</name>
<dbReference type="SUPFAM" id="SSF109854">
    <property type="entry name" value="DinB/YfiT-like putative metalloenzymes"/>
    <property type="match status" value="1"/>
</dbReference>
<sequence length="179" mass="20073">MDDLTAIIPEDRDWTFVIDDGCAECGFVPQRADTTGDRLRATVPVWRAVLSRPDATRRPAPTVWSPTEYACHVRDTCRIFRGRLALMLDEDDPVFPNWDQDATAVEDDYLHQDPARVAGELADQAEATAAAFDAVTPAQWARPGRRSNGSVFTVGRFAVYFLHDVEHHVHDVTRPTTTH</sequence>
<dbReference type="Proteomes" id="UP000198226">
    <property type="component" value="Chromosome I"/>
</dbReference>
<gene>
    <name evidence="2" type="ORF">GA0070623_0919</name>
</gene>
<dbReference type="InterPro" id="IPR024775">
    <property type="entry name" value="DinB-like"/>
</dbReference>
<dbReference type="InterPro" id="IPR034660">
    <property type="entry name" value="DinB/YfiT-like"/>
</dbReference>
<evidence type="ECO:0000259" key="1">
    <source>
        <dbReference type="Pfam" id="PF12867"/>
    </source>
</evidence>
<reference evidence="3" key="1">
    <citation type="submission" date="2016-06" db="EMBL/GenBank/DDBJ databases">
        <authorList>
            <person name="Varghese N."/>
            <person name="Submissions Spin"/>
        </authorList>
    </citation>
    <scope>NUCLEOTIDE SEQUENCE [LARGE SCALE GENOMIC DNA]</scope>
    <source>
        <strain evidence="3">DSM 44983</strain>
    </source>
</reference>
<protein>
    <submittedName>
        <fullName evidence="2">DinB superfamily protein</fullName>
    </submittedName>
</protein>
<dbReference type="EMBL" id="LT607752">
    <property type="protein sequence ID" value="SCG42637.1"/>
    <property type="molecule type" value="Genomic_DNA"/>
</dbReference>
<dbReference type="AlphaFoldDB" id="A0A109IK34"/>
<accession>A0A109IK34</accession>
<feature type="domain" description="DinB-like" evidence="1">
    <location>
        <begin position="50"/>
        <end position="170"/>
    </location>
</feature>
<organism evidence="2 3">
    <name type="scientific">Micromonospora rifamycinica</name>
    <dbReference type="NCBI Taxonomy" id="291594"/>
    <lineage>
        <taxon>Bacteria</taxon>
        <taxon>Bacillati</taxon>
        <taxon>Actinomycetota</taxon>
        <taxon>Actinomycetes</taxon>
        <taxon>Micromonosporales</taxon>
        <taxon>Micromonosporaceae</taxon>
        <taxon>Micromonospora</taxon>
    </lineage>
</organism>
<keyword evidence="3" id="KW-1185">Reference proteome</keyword>
<dbReference type="OrthoDB" id="3376896at2"/>
<dbReference type="Pfam" id="PF12867">
    <property type="entry name" value="DinB_2"/>
    <property type="match status" value="1"/>
</dbReference>
<dbReference type="Gene3D" id="1.20.120.450">
    <property type="entry name" value="dinb family like domain"/>
    <property type="match status" value="1"/>
</dbReference>
<evidence type="ECO:0000313" key="3">
    <source>
        <dbReference type="Proteomes" id="UP000198226"/>
    </source>
</evidence>
<proteinExistence type="predicted"/>
<evidence type="ECO:0000313" key="2">
    <source>
        <dbReference type="EMBL" id="SCG42637.1"/>
    </source>
</evidence>
<dbReference type="RefSeq" id="WP_067308653.1">
    <property type="nucleotide sequence ID" value="NZ_LRMV01000067.1"/>
</dbReference>